<dbReference type="SUPFAM" id="SSF160240">
    <property type="entry name" value="Cation efflux protein cytoplasmic domain-like"/>
    <property type="match status" value="1"/>
</dbReference>
<feature type="transmembrane region" description="Helical" evidence="9">
    <location>
        <begin position="163"/>
        <end position="179"/>
    </location>
</feature>
<evidence type="ECO:0000259" key="11">
    <source>
        <dbReference type="Pfam" id="PF16916"/>
    </source>
</evidence>
<dbReference type="NCBIfam" id="TIGR01297">
    <property type="entry name" value="CDF"/>
    <property type="match status" value="1"/>
</dbReference>
<organism evidence="12 13">
    <name type="scientific">Bdellovibrio svalbardensis</name>
    <dbReference type="NCBI Taxonomy" id="2972972"/>
    <lineage>
        <taxon>Bacteria</taxon>
        <taxon>Pseudomonadati</taxon>
        <taxon>Bdellovibrionota</taxon>
        <taxon>Bdellovibrionia</taxon>
        <taxon>Bdellovibrionales</taxon>
        <taxon>Pseudobdellovibrionaceae</taxon>
        <taxon>Bdellovibrio</taxon>
    </lineage>
</organism>
<reference evidence="12" key="1">
    <citation type="submission" date="2022-08" db="EMBL/GenBank/DDBJ databases">
        <title>Novel Bdellovibrio Species Isolated from Svalbard: Designation Bdellovibrio svalbardensis.</title>
        <authorList>
            <person name="Mitchell R.J."/>
            <person name="Choi S.Y."/>
        </authorList>
    </citation>
    <scope>NUCLEOTIDE SEQUENCE</scope>
    <source>
        <strain evidence="12">PAP01</strain>
    </source>
</reference>
<comment type="similarity">
    <text evidence="2">Belongs to the cation diffusion facilitator (CDF) transporter (TC 2.A.4) family. SLC30A subfamily.</text>
</comment>
<keyword evidence="5" id="KW-0864">Zinc transport</keyword>
<dbReference type="EMBL" id="JANRMI010000002">
    <property type="protein sequence ID" value="MDG0816352.1"/>
    <property type="molecule type" value="Genomic_DNA"/>
</dbReference>
<dbReference type="InterPro" id="IPR050681">
    <property type="entry name" value="CDF/SLC30A"/>
</dbReference>
<keyword evidence="3" id="KW-0813">Transport</keyword>
<sequence length="281" mass="30941">MRFAFVLNLSFAIIELVGGIMTNSVAILSDALHDFGDALAMVIAITMEKLSHRSSDQHFSYGYRRFSTLGAIITGVILILGSVFILIEAAPRLIHPQQPQADGMLALAFLGVAVNGYAAFRVSKGTSLNERMLMWHMIEDVAGWVLVLIGAIVMKFFDVPQVDAGLAIALSLWILYNVFRNLKDAMRVFLMATPAGASVDEVSAEIKKLDQVEDVHHAHLWSLDGENHVLSAHVVLNSEARIEDMQNVKLKIKDLVKKYGIIEATIETEITGTSCLDPEHK</sequence>
<evidence type="ECO:0000313" key="12">
    <source>
        <dbReference type="EMBL" id="MDG0816352.1"/>
    </source>
</evidence>
<dbReference type="SUPFAM" id="SSF161111">
    <property type="entry name" value="Cation efflux protein transmembrane domain-like"/>
    <property type="match status" value="1"/>
</dbReference>
<keyword evidence="4 9" id="KW-0812">Transmembrane</keyword>
<keyword evidence="8 9" id="KW-0472">Membrane</keyword>
<feature type="transmembrane region" description="Helical" evidence="9">
    <location>
        <begin position="69"/>
        <end position="91"/>
    </location>
</feature>
<comment type="subcellular location">
    <subcellularLocation>
        <location evidence="1">Membrane</location>
        <topology evidence="1">Multi-pass membrane protein</topology>
    </subcellularLocation>
</comment>
<evidence type="ECO:0000256" key="1">
    <source>
        <dbReference type="ARBA" id="ARBA00004141"/>
    </source>
</evidence>
<proteinExistence type="inferred from homology"/>
<dbReference type="Pfam" id="PF01545">
    <property type="entry name" value="Cation_efflux"/>
    <property type="match status" value="1"/>
</dbReference>
<evidence type="ECO:0000256" key="5">
    <source>
        <dbReference type="ARBA" id="ARBA00022906"/>
    </source>
</evidence>
<comment type="caution">
    <text evidence="12">The sequence shown here is derived from an EMBL/GenBank/DDBJ whole genome shotgun (WGS) entry which is preliminary data.</text>
</comment>
<dbReference type="InterPro" id="IPR027470">
    <property type="entry name" value="Cation_efflux_CTD"/>
</dbReference>
<feature type="domain" description="Cation efflux protein transmembrane" evidence="10">
    <location>
        <begin position="3"/>
        <end position="189"/>
    </location>
</feature>
<evidence type="ECO:0000256" key="2">
    <source>
        <dbReference type="ARBA" id="ARBA00008873"/>
    </source>
</evidence>
<dbReference type="InterPro" id="IPR036837">
    <property type="entry name" value="Cation_efflux_CTD_sf"/>
</dbReference>
<dbReference type="Gene3D" id="1.20.1510.10">
    <property type="entry name" value="Cation efflux protein transmembrane domain"/>
    <property type="match status" value="1"/>
</dbReference>
<dbReference type="Proteomes" id="UP001152321">
    <property type="component" value="Unassembled WGS sequence"/>
</dbReference>
<dbReference type="InterPro" id="IPR058533">
    <property type="entry name" value="Cation_efflux_TM"/>
</dbReference>
<dbReference type="InterPro" id="IPR002524">
    <property type="entry name" value="Cation_efflux"/>
</dbReference>
<evidence type="ECO:0000259" key="10">
    <source>
        <dbReference type="Pfam" id="PF01545"/>
    </source>
</evidence>
<evidence type="ECO:0000256" key="9">
    <source>
        <dbReference type="SAM" id="Phobius"/>
    </source>
</evidence>
<gene>
    <name evidence="12" type="ORF">NWE73_08260</name>
</gene>
<evidence type="ECO:0000256" key="6">
    <source>
        <dbReference type="ARBA" id="ARBA00022989"/>
    </source>
</evidence>
<accession>A0ABT6DHL7</accession>
<evidence type="ECO:0000256" key="8">
    <source>
        <dbReference type="ARBA" id="ARBA00023136"/>
    </source>
</evidence>
<dbReference type="PANTHER" id="PTHR11562">
    <property type="entry name" value="CATION EFFLUX PROTEIN/ ZINC TRANSPORTER"/>
    <property type="match status" value="1"/>
</dbReference>
<dbReference type="Pfam" id="PF16916">
    <property type="entry name" value="ZT_dimer"/>
    <property type="match status" value="1"/>
</dbReference>
<dbReference type="InterPro" id="IPR027469">
    <property type="entry name" value="Cation_efflux_TMD_sf"/>
</dbReference>
<feature type="transmembrane region" description="Helical" evidence="9">
    <location>
        <begin position="141"/>
        <end position="157"/>
    </location>
</feature>
<dbReference type="RefSeq" id="WP_277577830.1">
    <property type="nucleotide sequence ID" value="NZ_JANRMI010000002.1"/>
</dbReference>
<name>A0ABT6DHL7_9BACT</name>
<keyword evidence="13" id="KW-1185">Reference proteome</keyword>
<evidence type="ECO:0000256" key="7">
    <source>
        <dbReference type="ARBA" id="ARBA00023065"/>
    </source>
</evidence>
<protein>
    <submittedName>
        <fullName evidence="12">Cation diffusion facilitator family transporter</fullName>
    </submittedName>
</protein>
<keyword evidence="7" id="KW-0406">Ion transport</keyword>
<evidence type="ECO:0000256" key="4">
    <source>
        <dbReference type="ARBA" id="ARBA00022692"/>
    </source>
</evidence>
<keyword evidence="5" id="KW-0862">Zinc</keyword>
<keyword evidence="6 9" id="KW-1133">Transmembrane helix</keyword>
<feature type="transmembrane region" description="Helical" evidence="9">
    <location>
        <begin position="103"/>
        <end position="120"/>
    </location>
</feature>
<feature type="domain" description="Cation efflux protein cytoplasmic" evidence="11">
    <location>
        <begin position="196"/>
        <end position="267"/>
    </location>
</feature>
<evidence type="ECO:0000313" key="13">
    <source>
        <dbReference type="Proteomes" id="UP001152321"/>
    </source>
</evidence>
<evidence type="ECO:0000256" key="3">
    <source>
        <dbReference type="ARBA" id="ARBA00022448"/>
    </source>
</evidence>
<dbReference type="PANTHER" id="PTHR11562:SF17">
    <property type="entry name" value="RE54080P-RELATED"/>
    <property type="match status" value="1"/>
</dbReference>